<feature type="region of interest" description="Disordered" evidence="1">
    <location>
        <begin position="278"/>
        <end position="299"/>
    </location>
</feature>
<feature type="compositionally biased region" description="Pro residues" evidence="1">
    <location>
        <begin position="371"/>
        <end position="380"/>
    </location>
</feature>
<accession>A0ABY2FKQ4</accession>
<name>A0ABY2FKQ4_9ACTN</name>
<proteinExistence type="predicted"/>
<feature type="compositionally biased region" description="Low complexity" evidence="1">
    <location>
        <begin position="331"/>
        <end position="342"/>
    </location>
</feature>
<gene>
    <name evidence="2" type="ORF">EV137_0808</name>
</gene>
<dbReference type="EMBL" id="SODU01000001">
    <property type="protein sequence ID" value="TDW93518.1"/>
    <property type="molecule type" value="Genomic_DNA"/>
</dbReference>
<evidence type="ECO:0000313" key="3">
    <source>
        <dbReference type="Proteomes" id="UP000295060"/>
    </source>
</evidence>
<comment type="caution">
    <text evidence="2">The sequence shown here is derived from an EMBL/GenBank/DDBJ whole genome shotgun (WGS) entry which is preliminary data.</text>
</comment>
<sequence length="388" mass="42937">MNRREANQLVGTAWLDSDYRTWWETRVMRRRVPLYRVGVAAVRALNAVTGGANRPSLKVTRWNRIGPHGGTFVMDKLETMTGRTDHPVTSRAELRARTSFASRLARAVSADEWPQIIAEHERRRRGERPQYRYVGHRPLNATSHALMDEAWVRGELPTDQYRAWNVLKHEDEGAFYSEFFTDGDARGYPGGETNPGFRRGRIMFDVSWREKASLAGERHVLRRSRILRAKELVKFFRTELKEAVRPPVSSPAQPLPAEPPTHHAVYTEPVVAAIADFTKPETLRSPTARGETTPDRKRASAIDLANTVAKALPPAVPARAVGAADQEAAADGQAGVVSSGVVEEGRSGFGEPPPGQARPPHGAQQSAHPPVARPPVPPGHSPRDAQSR</sequence>
<organism evidence="2 3">
    <name type="scientific">Kribbella pratensis</name>
    <dbReference type="NCBI Taxonomy" id="2512112"/>
    <lineage>
        <taxon>Bacteria</taxon>
        <taxon>Bacillati</taxon>
        <taxon>Actinomycetota</taxon>
        <taxon>Actinomycetes</taxon>
        <taxon>Propionibacteriales</taxon>
        <taxon>Kribbellaceae</taxon>
        <taxon>Kribbella</taxon>
    </lineage>
</organism>
<reference evidence="2 3" key="1">
    <citation type="submission" date="2019-03" db="EMBL/GenBank/DDBJ databases">
        <title>Genomic Encyclopedia of Type Strains, Phase III (KMG-III): the genomes of soil and plant-associated and newly described type strains.</title>
        <authorList>
            <person name="Whitman W."/>
        </authorList>
    </citation>
    <scope>NUCLEOTIDE SEQUENCE [LARGE SCALE GENOMIC DNA]</scope>
    <source>
        <strain evidence="2 3">VKMAc-2574</strain>
    </source>
</reference>
<dbReference type="Proteomes" id="UP000295060">
    <property type="component" value="Unassembled WGS sequence"/>
</dbReference>
<feature type="region of interest" description="Disordered" evidence="1">
    <location>
        <begin position="331"/>
        <end position="388"/>
    </location>
</feature>
<evidence type="ECO:0000313" key="2">
    <source>
        <dbReference type="EMBL" id="TDW93518.1"/>
    </source>
</evidence>
<evidence type="ECO:0000256" key="1">
    <source>
        <dbReference type="SAM" id="MobiDB-lite"/>
    </source>
</evidence>
<keyword evidence="3" id="KW-1185">Reference proteome</keyword>
<protein>
    <submittedName>
        <fullName evidence="2">Uncharacterized protein</fullName>
    </submittedName>
</protein>